<comment type="caution">
    <text evidence="1">The sequence shown here is derived from an EMBL/GenBank/DDBJ whole genome shotgun (WGS) entry which is preliminary data.</text>
</comment>
<proteinExistence type="predicted"/>
<evidence type="ECO:0000313" key="2">
    <source>
        <dbReference type="Proteomes" id="UP001057402"/>
    </source>
</evidence>
<dbReference type="EMBL" id="CM042887">
    <property type="protein sequence ID" value="KAI4330811.1"/>
    <property type="molecule type" value="Genomic_DNA"/>
</dbReference>
<evidence type="ECO:0000313" key="1">
    <source>
        <dbReference type="EMBL" id="KAI4330811.1"/>
    </source>
</evidence>
<reference evidence="2" key="1">
    <citation type="journal article" date="2023" name="Front. Plant Sci.">
        <title>Chromosomal-level genome assembly of Melastoma candidum provides insights into trichome evolution.</title>
        <authorList>
            <person name="Zhong Y."/>
            <person name="Wu W."/>
            <person name="Sun C."/>
            <person name="Zou P."/>
            <person name="Liu Y."/>
            <person name="Dai S."/>
            <person name="Zhou R."/>
        </authorList>
    </citation>
    <scope>NUCLEOTIDE SEQUENCE [LARGE SCALE GENOMIC DNA]</scope>
</reference>
<name>A0ACB9N724_9MYRT</name>
<sequence length="185" mass="20872">MKGDRLRTSLNCGFSIPFIGFGTYSNPYDGSVTETAILNALKVEMHPMWRQKKLREACTENKIHVSAYTSLGGPGNAWGTTAVMEHPTIRTIALRHNVTPAQALIGLLHWVALQWGVSVGASVIVKSFNEKRMEENFAALNFKLEYRDMLEIDTIEERKVIRAEIYVGRATGPYKTLEELWDNEI</sequence>
<keyword evidence="2" id="KW-1185">Reference proteome</keyword>
<organism evidence="1 2">
    <name type="scientific">Melastoma candidum</name>
    <dbReference type="NCBI Taxonomy" id="119954"/>
    <lineage>
        <taxon>Eukaryota</taxon>
        <taxon>Viridiplantae</taxon>
        <taxon>Streptophyta</taxon>
        <taxon>Embryophyta</taxon>
        <taxon>Tracheophyta</taxon>
        <taxon>Spermatophyta</taxon>
        <taxon>Magnoliopsida</taxon>
        <taxon>eudicotyledons</taxon>
        <taxon>Gunneridae</taxon>
        <taxon>Pentapetalae</taxon>
        <taxon>rosids</taxon>
        <taxon>malvids</taxon>
        <taxon>Myrtales</taxon>
        <taxon>Melastomataceae</taxon>
        <taxon>Melastomatoideae</taxon>
        <taxon>Melastomateae</taxon>
        <taxon>Melastoma</taxon>
    </lineage>
</organism>
<protein>
    <submittedName>
        <fullName evidence="1">Uncharacterized protein</fullName>
    </submittedName>
</protein>
<gene>
    <name evidence="1" type="ORF">MLD38_029060</name>
</gene>
<dbReference type="Proteomes" id="UP001057402">
    <property type="component" value="Chromosome 8"/>
</dbReference>
<accession>A0ACB9N724</accession>